<proteinExistence type="predicted"/>
<evidence type="ECO:0000256" key="3">
    <source>
        <dbReference type="ARBA" id="ARBA00023163"/>
    </source>
</evidence>
<dbReference type="InterPro" id="IPR036390">
    <property type="entry name" value="WH_DNA-bd_sf"/>
</dbReference>
<dbReference type="PANTHER" id="PTHR43132:SF2">
    <property type="entry name" value="ARSENICAL RESISTANCE OPERON REPRESSOR ARSR-RELATED"/>
    <property type="match status" value="1"/>
</dbReference>
<accession>A0A137ZHM8</accession>
<evidence type="ECO:0000256" key="2">
    <source>
        <dbReference type="ARBA" id="ARBA00023125"/>
    </source>
</evidence>
<evidence type="ECO:0000259" key="4">
    <source>
        <dbReference type="PROSITE" id="PS50987"/>
    </source>
</evidence>
<dbReference type="SMART" id="SM00418">
    <property type="entry name" value="HTH_ARSR"/>
    <property type="match status" value="1"/>
</dbReference>
<dbReference type="NCBIfam" id="NF033788">
    <property type="entry name" value="HTH_metalloreg"/>
    <property type="match status" value="1"/>
</dbReference>
<evidence type="ECO:0000256" key="1">
    <source>
        <dbReference type="ARBA" id="ARBA00023015"/>
    </source>
</evidence>
<dbReference type="Gene3D" id="1.10.10.10">
    <property type="entry name" value="Winged helix-like DNA-binding domain superfamily/Winged helix DNA-binding domain"/>
    <property type="match status" value="1"/>
</dbReference>
<dbReference type="SUPFAM" id="SSF46785">
    <property type="entry name" value="Winged helix' DNA-binding domain"/>
    <property type="match status" value="1"/>
</dbReference>
<evidence type="ECO:0000313" key="5">
    <source>
        <dbReference type="EMBL" id="KXO97667.1"/>
    </source>
</evidence>
<reference evidence="5 6" key="1">
    <citation type="submission" date="2016-02" db="EMBL/GenBank/DDBJ databases">
        <authorList>
            <person name="Teng J.L."/>
            <person name="Tang Y."/>
            <person name="Huang Y."/>
            <person name="Guo F."/>
            <person name="Wei W."/>
            <person name="Chen J.H."/>
            <person name="Wong S.Y."/>
            <person name="Lau S.K."/>
            <person name="Woo P.C."/>
        </authorList>
    </citation>
    <scope>NUCLEOTIDE SEQUENCE [LARGE SCALE GENOMIC DNA]</scope>
    <source>
        <strain evidence="5 6">JCM 13375</strain>
    </source>
</reference>
<dbReference type="InterPro" id="IPR001845">
    <property type="entry name" value="HTH_ArsR_DNA-bd_dom"/>
</dbReference>
<keyword evidence="6" id="KW-1185">Reference proteome</keyword>
<keyword evidence="2" id="KW-0238">DNA-binding</keyword>
<dbReference type="Pfam" id="PF01022">
    <property type="entry name" value="HTH_5"/>
    <property type="match status" value="1"/>
</dbReference>
<sequence>MLEQGVAPLYAIKADLFKGLAHPLRIRVLEVLAASPDYQCGVSDLLAATGLEASHLSQHLATLRRHRVVVSSRSGSAVTYRLAHPKVAELLAIARIFLHDTLADSTEALEAVDRLPAVTPTSDGV</sequence>
<dbReference type="InterPro" id="IPR036388">
    <property type="entry name" value="WH-like_DNA-bd_sf"/>
</dbReference>
<comment type="caution">
    <text evidence="5">The sequence shown here is derived from an EMBL/GenBank/DDBJ whole genome shotgun (WGS) entry which is preliminary data.</text>
</comment>
<dbReference type="RefSeq" id="WP_068745817.1">
    <property type="nucleotide sequence ID" value="NZ_LSRE01000017.1"/>
</dbReference>
<keyword evidence="3" id="KW-0804">Transcription</keyword>
<dbReference type="PROSITE" id="PS50987">
    <property type="entry name" value="HTH_ARSR_2"/>
    <property type="match status" value="1"/>
</dbReference>
<dbReference type="PANTHER" id="PTHR43132">
    <property type="entry name" value="ARSENICAL RESISTANCE OPERON REPRESSOR ARSR-RELATED"/>
    <property type="match status" value="1"/>
</dbReference>
<dbReference type="InterPro" id="IPR051011">
    <property type="entry name" value="Metal_resp_trans_reg"/>
</dbReference>
<name>A0A137ZHM8_9ACTN</name>
<dbReference type="PRINTS" id="PR00778">
    <property type="entry name" value="HTHARSR"/>
</dbReference>
<dbReference type="EMBL" id="LSRE01000017">
    <property type="protein sequence ID" value="KXO97667.1"/>
    <property type="molecule type" value="Genomic_DNA"/>
</dbReference>
<dbReference type="CDD" id="cd00090">
    <property type="entry name" value="HTH_ARSR"/>
    <property type="match status" value="1"/>
</dbReference>
<evidence type="ECO:0000313" key="6">
    <source>
        <dbReference type="Proteomes" id="UP000070409"/>
    </source>
</evidence>
<dbReference type="InterPro" id="IPR011991">
    <property type="entry name" value="ArsR-like_HTH"/>
</dbReference>
<gene>
    <name evidence="5" type="ORF">AXK61_21740</name>
</gene>
<keyword evidence="1" id="KW-0805">Transcription regulation</keyword>
<protein>
    <submittedName>
        <fullName evidence="5">ArsR family transcriptional regulator</fullName>
    </submittedName>
</protein>
<organism evidence="5 6">
    <name type="scientific">Tsukamurella pseudospumae</name>
    <dbReference type="NCBI Taxonomy" id="239498"/>
    <lineage>
        <taxon>Bacteria</taxon>
        <taxon>Bacillati</taxon>
        <taxon>Actinomycetota</taxon>
        <taxon>Actinomycetes</taxon>
        <taxon>Mycobacteriales</taxon>
        <taxon>Tsukamurellaceae</taxon>
        <taxon>Tsukamurella</taxon>
    </lineage>
</organism>
<feature type="domain" description="HTH arsR-type" evidence="4">
    <location>
        <begin position="2"/>
        <end position="102"/>
    </location>
</feature>
<dbReference type="Proteomes" id="UP000070409">
    <property type="component" value="Unassembled WGS sequence"/>
</dbReference>